<dbReference type="Proteomes" id="UP000224871">
    <property type="component" value="Unassembled WGS sequence"/>
</dbReference>
<protein>
    <submittedName>
        <fullName evidence="4">Uncharacterized protein</fullName>
    </submittedName>
</protein>
<dbReference type="RefSeq" id="WP_086954950.1">
    <property type="nucleotide sequence ID" value="NZ_CAWNQC010000112.1"/>
</dbReference>
<accession>A0A1N6MRZ9</accession>
<evidence type="ECO:0000313" key="6">
    <source>
        <dbReference type="Proteomes" id="UP000224871"/>
    </source>
</evidence>
<dbReference type="AlphaFoldDB" id="A0A1N6MRZ9"/>
<feature type="domain" description="Thoeris anti-defense 2-like" evidence="1">
    <location>
        <begin position="39"/>
        <end position="100"/>
    </location>
</feature>
<name>A0A1N6MRZ9_9GAMM</name>
<evidence type="ECO:0000313" key="4">
    <source>
        <dbReference type="EMBL" id="SIP71601.1"/>
    </source>
</evidence>
<dbReference type="Pfam" id="PF25136">
    <property type="entry name" value="DUF7823"/>
    <property type="match status" value="1"/>
</dbReference>
<dbReference type="Proteomes" id="UP000196435">
    <property type="component" value="Unassembled WGS sequence"/>
</dbReference>
<reference evidence="5" key="1">
    <citation type="submission" date="2016-12" db="EMBL/GenBank/DDBJ databases">
        <authorList>
            <person name="Gaudriault S."/>
        </authorList>
    </citation>
    <scope>NUCLEOTIDE SEQUENCE [LARGE SCALE GENOMIC DNA]</scope>
    <source>
        <strain evidence="5">HGB1681 (deposited as PTA-6826 in the American Type Culture Collection)</strain>
    </source>
</reference>
<reference evidence="4" key="2">
    <citation type="submission" date="2016-12" db="EMBL/GenBank/DDBJ databases">
        <authorList>
            <person name="Song W.-J."/>
            <person name="Kurnit D.M."/>
        </authorList>
    </citation>
    <scope>NUCLEOTIDE SEQUENCE [LARGE SCALE GENOMIC DNA]</scope>
    <source>
        <strain evidence="4">HGB1681</strain>
    </source>
</reference>
<keyword evidence="6" id="KW-1185">Reference proteome</keyword>
<dbReference type="EMBL" id="FTLG01000026">
    <property type="protein sequence ID" value="SIP71601.1"/>
    <property type="molecule type" value="Genomic_DNA"/>
</dbReference>
<feature type="domain" description="DUF7823" evidence="2">
    <location>
        <begin position="150"/>
        <end position="240"/>
    </location>
</feature>
<dbReference type="EMBL" id="NIBU01000002">
    <property type="protein sequence ID" value="PHM38590.1"/>
    <property type="molecule type" value="Genomic_DNA"/>
</dbReference>
<reference evidence="3 6" key="3">
    <citation type="journal article" date="2017" name="Nat. Microbiol.">
        <title>Natural product diversity associated with the nematode symbionts Photorhabdus and Xenorhabdus.</title>
        <authorList>
            <person name="Tobias N.J."/>
            <person name="Wolff H."/>
            <person name="Djahanschiri B."/>
            <person name="Grundmann F."/>
            <person name="Kronenwerth M."/>
            <person name="Shi Y.M."/>
            <person name="Simonyi S."/>
            <person name="Grun P."/>
            <person name="Shapiro-Ilan D."/>
            <person name="Pidot S.J."/>
            <person name="Stinear T.P."/>
            <person name="Ebersberger I."/>
            <person name="Bode H.B."/>
        </authorList>
    </citation>
    <scope>NUCLEOTIDE SEQUENCE [LARGE SCALE GENOMIC DNA]</scope>
    <source>
        <strain evidence="3 6">DSM 16336</strain>
    </source>
</reference>
<organism evidence="4 5">
    <name type="scientific">Xenorhabdus innexi</name>
    <dbReference type="NCBI Taxonomy" id="290109"/>
    <lineage>
        <taxon>Bacteria</taxon>
        <taxon>Pseudomonadati</taxon>
        <taxon>Pseudomonadota</taxon>
        <taxon>Gammaproteobacteria</taxon>
        <taxon>Enterobacterales</taxon>
        <taxon>Morganellaceae</taxon>
        <taxon>Xenorhabdus</taxon>
    </lineage>
</organism>
<evidence type="ECO:0000259" key="2">
    <source>
        <dbReference type="Pfam" id="PF25136"/>
    </source>
</evidence>
<dbReference type="InterPro" id="IPR056725">
    <property type="entry name" value="DUF7823"/>
</dbReference>
<dbReference type="Pfam" id="PF11195">
    <property type="entry name" value="Tad2-like"/>
    <property type="match status" value="1"/>
</dbReference>
<evidence type="ECO:0000259" key="1">
    <source>
        <dbReference type="Pfam" id="PF11195"/>
    </source>
</evidence>
<sequence>MTDMFKSDTESGNLNPYQVTYQAHTTVELSNDVTAPADSFAWAIIQLNLGHFICRNHWEDDQQYLRINRDSGYIEERHQHVEWTRWTPQHEDMIACDWSILEKEPVNPPSVSDYHIVFDITPIEYAASYSGMASGGSLVTIETDMMDDPISALHFNKGYDSLSMGLNSGLEDNMALLTDIRAKQLTVTVDGIQYEMGSALEKPDWPQPLYFLHYKGQDVVKVGELLKQAGKTWRFDLHWHA</sequence>
<dbReference type="OrthoDB" id="6448141at2"/>
<dbReference type="InterPro" id="IPR021361">
    <property type="entry name" value="Tad2-like_dom"/>
</dbReference>
<proteinExistence type="predicted"/>
<gene>
    <name evidence="3" type="ORF">Xinn_00288</name>
    <name evidence="4" type="ORF">XIS1_1210011</name>
</gene>
<evidence type="ECO:0000313" key="5">
    <source>
        <dbReference type="Proteomes" id="UP000196435"/>
    </source>
</evidence>
<evidence type="ECO:0000313" key="3">
    <source>
        <dbReference type="EMBL" id="PHM38590.1"/>
    </source>
</evidence>